<evidence type="ECO:0000313" key="3">
    <source>
        <dbReference type="Proteomes" id="UP000828390"/>
    </source>
</evidence>
<dbReference type="AlphaFoldDB" id="A0A9D4HDL0"/>
<accession>A0A9D4HDL0</accession>
<organism evidence="2 3">
    <name type="scientific">Dreissena polymorpha</name>
    <name type="common">Zebra mussel</name>
    <name type="synonym">Mytilus polymorpha</name>
    <dbReference type="NCBI Taxonomy" id="45954"/>
    <lineage>
        <taxon>Eukaryota</taxon>
        <taxon>Metazoa</taxon>
        <taxon>Spiralia</taxon>
        <taxon>Lophotrochozoa</taxon>
        <taxon>Mollusca</taxon>
        <taxon>Bivalvia</taxon>
        <taxon>Autobranchia</taxon>
        <taxon>Heteroconchia</taxon>
        <taxon>Euheterodonta</taxon>
        <taxon>Imparidentia</taxon>
        <taxon>Neoheterodontei</taxon>
        <taxon>Myida</taxon>
        <taxon>Dreissenoidea</taxon>
        <taxon>Dreissenidae</taxon>
        <taxon>Dreissena</taxon>
    </lineage>
</organism>
<protein>
    <submittedName>
        <fullName evidence="2">Uncharacterized protein</fullName>
    </submittedName>
</protein>
<evidence type="ECO:0000313" key="2">
    <source>
        <dbReference type="EMBL" id="KAH3715700.1"/>
    </source>
</evidence>
<evidence type="ECO:0000256" key="1">
    <source>
        <dbReference type="SAM" id="Phobius"/>
    </source>
</evidence>
<dbReference type="EMBL" id="JAIWYP010000013">
    <property type="protein sequence ID" value="KAH3715700.1"/>
    <property type="molecule type" value="Genomic_DNA"/>
</dbReference>
<comment type="caution">
    <text evidence="2">The sequence shown here is derived from an EMBL/GenBank/DDBJ whole genome shotgun (WGS) entry which is preliminary data.</text>
</comment>
<feature type="transmembrane region" description="Helical" evidence="1">
    <location>
        <begin position="12"/>
        <end position="35"/>
    </location>
</feature>
<keyword evidence="1" id="KW-1133">Transmembrane helix</keyword>
<reference evidence="2" key="2">
    <citation type="submission" date="2020-11" db="EMBL/GenBank/DDBJ databases">
        <authorList>
            <person name="McCartney M.A."/>
            <person name="Auch B."/>
            <person name="Kono T."/>
            <person name="Mallez S."/>
            <person name="Becker A."/>
            <person name="Gohl D.M."/>
            <person name="Silverstein K.A.T."/>
            <person name="Koren S."/>
            <person name="Bechman K.B."/>
            <person name="Herman A."/>
            <person name="Abrahante J.E."/>
            <person name="Garbe J."/>
        </authorList>
    </citation>
    <scope>NUCLEOTIDE SEQUENCE</scope>
    <source>
        <strain evidence="2">Duluth1</strain>
        <tissue evidence="2">Whole animal</tissue>
    </source>
</reference>
<name>A0A9D4HDL0_DREPO</name>
<proteinExistence type="predicted"/>
<dbReference type="Proteomes" id="UP000828390">
    <property type="component" value="Unassembled WGS sequence"/>
</dbReference>
<sequence length="54" mass="5952">MCHTVQTGASYLQIVMAVPSIFLAFFCASACLLSVQFQVHVVLLKVKPDESDQH</sequence>
<keyword evidence="3" id="KW-1185">Reference proteome</keyword>
<gene>
    <name evidence="2" type="ORF">DPMN_058412</name>
</gene>
<reference evidence="2" key="1">
    <citation type="journal article" date="2019" name="bioRxiv">
        <title>The Genome of the Zebra Mussel, Dreissena polymorpha: A Resource for Invasive Species Research.</title>
        <authorList>
            <person name="McCartney M.A."/>
            <person name="Auch B."/>
            <person name="Kono T."/>
            <person name="Mallez S."/>
            <person name="Zhang Y."/>
            <person name="Obille A."/>
            <person name="Becker A."/>
            <person name="Abrahante J.E."/>
            <person name="Garbe J."/>
            <person name="Badalamenti J.P."/>
            <person name="Herman A."/>
            <person name="Mangelson H."/>
            <person name="Liachko I."/>
            <person name="Sullivan S."/>
            <person name="Sone E.D."/>
            <person name="Koren S."/>
            <person name="Silverstein K.A.T."/>
            <person name="Beckman K.B."/>
            <person name="Gohl D.M."/>
        </authorList>
    </citation>
    <scope>NUCLEOTIDE SEQUENCE</scope>
    <source>
        <strain evidence="2">Duluth1</strain>
        <tissue evidence="2">Whole animal</tissue>
    </source>
</reference>
<keyword evidence="1" id="KW-0812">Transmembrane</keyword>
<keyword evidence="1" id="KW-0472">Membrane</keyword>